<protein>
    <submittedName>
        <fullName evidence="2">TfuA domain protein core</fullName>
    </submittedName>
</protein>
<dbReference type="Pfam" id="PF07812">
    <property type="entry name" value="TfuA"/>
    <property type="match status" value="1"/>
</dbReference>
<gene>
    <name evidence="2" type="ORF">CA615_06340</name>
</gene>
<dbReference type="InterPro" id="IPR012924">
    <property type="entry name" value="TfuA_core"/>
</dbReference>
<dbReference type="EMBL" id="NGJK01000080">
    <property type="protein sequence ID" value="RAP02647.1"/>
    <property type="molecule type" value="Genomic_DNA"/>
</dbReference>
<dbReference type="AlphaFoldDB" id="A0A328Q2Y7"/>
<name>A0A328Q2Y7_9EURY</name>
<dbReference type="RefSeq" id="WP_011406850.1">
    <property type="nucleotide sequence ID" value="NZ_CATZNA010000053.1"/>
</dbReference>
<dbReference type="GeneID" id="3856146"/>
<organism evidence="2 3">
    <name type="scientific">Methanosphaera stadtmanae</name>
    <dbReference type="NCBI Taxonomy" id="2317"/>
    <lineage>
        <taxon>Archaea</taxon>
        <taxon>Methanobacteriati</taxon>
        <taxon>Methanobacteriota</taxon>
        <taxon>Methanomada group</taxon>
        <taxon>Methanobacteria</taxon>
        <taxon>Methanobacteriales</taxon>
        <taxon>Methanobacteriaceae</taxon>
        <taxon>Methanosphaera</taxon>
    </lineage>
</organism>
<dbReference type="Proteomes" id="UP000248557">
    <property type="component" value="Unassembled WGS sequence"/>
</dbReference>
<feature type="domain" description="TfuA-like core" evidence="1">
    <location>
        <begin position="53"/>
        <end position="170"/>
    </location>
</feature>
<comment type="caution">
    <text evidence="2">The sequence shown here is derived from an EMBL/GenBank/DDBJ whole genome shotgun (WGS) entry which is preliminary data.</text>
</comment>
<proteinExistence type="predicted"/>
<sequence length="217" mass="24623">MINMTIAIYTGLSISFKEAKTILDATYYPPVKRGDIDELLSKNDNIEIIGIIDGVFHQSPAVAHKEILRALKRNITVVGGASMGALRACELYPYGMIGIGTIFNDYKKGVIDSDDDVSVALNPDTLEQLSQPWINLKYNFDNARKDKIITQEEEDELLKIAKDTYYPKRSFEYTIRKSSLSPENITTLLNYINKNKIDIKHDDAKKVIQYIKKISKQ</sequence>
<reference evidence="2 3" key="1">
    <citation type="submission" date="2017-05" db="EMBL/GenBank/DDBJ databases">
        <title>Host range expansion of the Methanosphaera genus to humans and monogastric animals involves recent and extensive reduction in genome content.</title>
        <authorList>
            <person name="Hoedt E.C."/>
            <person name="Volmer J.G."/>
            <person name="Parks D.H."/>
            <person name="Rosewarne C.P."/>
            <person name="Denman S.E."/>
            <person name="Mcsweeney C.S."/>
            <person name="O Cuiv P."/>
            <person name="Hugenholtz P."/>
            <person name="Tyson G.W."/>
            <person name="Morrison M."/>
        </authorList>
    </citation>
    <scope>NUCLEOTIDE SEQUENCE [LARGE SCALE GENOMIC DNA]</scope>
    <source>
        <strain evidence="2 3">PA5</strain>
    </source>
</reference>
<evidence type="ECO:0000313" key="3">
    <source>
        <dbReference type="Proteomes" id="UP000248557"/>
    </source>
</evidence>
<evidence type="ECO:0000259" key="1">
    <source>
        <dbReference type="Pfam" id="PF07812"/>
    </source>
</evidence>
<dbReference type="NCBIfam" id="NF033432">
    <property type="entry name" value="ThioGly_TfuA_rel"/>
    <property type="match status" value="1"/>
</dbReference>
<dbReference type="OMA" id="MISFREM"/>
<accession>A0A328Q2Y7</accession>
<evidence type="ECO:0000313" key="2">
    <source>
        <dbReference type="EMBL" id="RAP02647.1"/>
    </source>
</evidence>